<dbReference type="EMBL" id="CADCST010000071">
    <property type="protein sequence ID" value="CAA9196883.1"/>
    <property type="molecule type" value="Genomic_DNA"/>
</dbReference>
<comment type="caution">
    <text evidence="3">The sequence shown here is derived from an EMBL/GenBank/DDBJ whole genome shotgun (WGS) entry which is preliminary data.</text>
</comment>
<feature type="domain" description="DUF4178" evidence="2">
    <location>
        <begin position="57"/>
        <end position="189"/>
    </location>
</feature>
<reference evidence="3 4" key="1">
    <citation type="submission" date="2020-02" db="EMBL/GenBank/DDBJ databases">
        <authorList>
            <person name="Criscuolo A."/>
        </authorList>
    </citation>
    <scope>NUCLEOTIDE SEQUENCE [LARGE SCALE GENOMIC DNA]</scope>
    <source>
        <strain evidence="3">CECT7796</strain>
    </source>
</reference>
<gene>
    <name evidence="3" type="ORF">FLACOL7796_01371</name>
</gene>
<dbReference type="RefSeq" id="WP_173965305.1">
    <property type="nucleotide sequence ID" value="NZ_CADCST010000071.1"/>
</dbReference>
<feature type="transmembrane region" description="Helical" evidence="1">
    <location>
        <begin position="222"/>
        <end position="240"/>
    </location>
</feature>
<dbReference type="Pfam" id="PF13785">
    <property type="entry name" value="DUF4178"/>
    <property type="match status" value="1"/>
</dbReference>
<accession>A0ABM8KGG8</accession>
<sequence>MKIHCYDCNIETELQVGFDVVNFVCPNCQSLYARDKEGMFRKKTQYKTTINDFPLAIGDVGFLKGSEYKVTGILVKKVHPDYRWTEFILQNHKNEFVYLSLSQGHWILLTQMEEVFEVKKHPLILEHNKEDYNIFEYSDAAIINAQGFFDFELPQNRNIHLVEYIRPPYMISVERMNGVETAFYGEYIKKGEIKKAFKKITLPYQSGTNMVQPYGFDLRNTGIIFCFIALLIITANWYIYKDQFEQNVFSKSIKFTEFDNKEVTSDAFILNGGSAPLTIKVSTDVDNSWANLNVALVNEVTNDEIYANKDIEYYHGYTDGESWTEGNNSEEFNICGVKAGKYHLLITPMKAPEDVINSEMRVNVVWNEPSSRNVWMVVIGMIIIYLIIWFFNYNFEKGRWADSSYSRYEE</sequence>
<evidence type="ECO:0000256" key="1">
    <source>
        <dbReference type="SAM" id="Phobius"/>
    </source>
</evidence>
<proteinExistence type="predicted"/>
<keyword evidence="1" id="KW-0812">Transmembrane</keyword>
<organism evidence="3 4">
    <name type="scientific">Flavobacterium collinsii</name>
    <dbReference type="NCBI Taxonomy" id="1114861"/>
    <lineage>
        <taxon>Bacteria</taxon>
        <taxon>Pseudomonadati</taxon>
        <taxon>Bacteroidota</taxon>
        <taxon>Flavobacteriia</taxon>
        <taxon>Flavobacteriales</taxon>
        <taxon>Flavobacteriaceae</taxon>
        <taxon>Flavobacterium</taxon>
    </lineage>
</organism>
<keyword evidence="4" id="KW-1185">Reference proteome</keyword>
<evidence type="ECO:0000259" key="2">
    <source>
        <dbReference type="Pfam" id="PF13785"/>
    </source>
</evidence>
<evidence type="ECO:0000313" key="4">
    <source>
        <dbReference type="Proteomes" id="UP000474567"/>
    </source>
</evidence>
<keyword evidence="1" id="KW-0472">Membrane</keyword>
<feature type="transmembrane region" description="Helical" evidence="1">
    <location>
        <begin position="374"/>
        <end position="395"/>
    </location>
</feature>
<evidence type="ECO:0000313" key="3">
    <source>
        <dbReference type="EMBL" id="CAA9196883.1"/>
    </source>
</evidence>
<dbReference type="Proteomes" id="UP000474567">
    <property type="component" value="Unassembled WGS sequence"/>
</dbReference>
<protein>
    <recommendedName>
        <fullName evidence="2">DUF4178 domain-containing protein</fullName>
    </recommendedName>
</protein>
<dbReference type="InterPro" id="IPR025235">
    <property type="entry name" value="DUF4178"/>
</dbReference>
<keyword evidence="1" id="KW-1133">Transmembrane helix</keyword>
<name>A0ABM8KGG8_9FLAO</name>